<dbReference type="Pfam" id="PF16035">
    <property type="entry name" value="Chalcone_2"/>
    <property type="match status" value="2"/>
</dbReference>
<dbReference type="SUPFAM" id="SSF54626">
    <property type="entry name" value="Chalcone isomerase"/>
    <property type="match status" value="1"/>
</dbReference>
<feature type="region of interest" description="Disordered" evidence="1">
    <location>
        <begin position="1"/>
        <end position="34"/>
    </location>
</feature>
<dbReference type="Gene3D" id="3.50.70.10">
    <property type="match status" value="1"/>
</dbReference>
<dbReference type="EMBL" id="CENE01000001">
    <property type="protein sequence ID" value="CEQ38746.1"/>
    <property type="molecule type" value="Genomic_DNA"/>
</dbReference>
<evidence type="ECO:0000313" key="3">
    <source>
        <dbReference type="EMBL" id="CEQ38746.1"/>
    </source>
</evidence>
<proteinExistence type="predicted"/>
<dbReference type="GO" id="GO:0016872">
    <property type="term" value="F:intramolecular lyase activity"/>
    <property type="evidence" value="ECO:0007669"/>
    <property type="project" value="InterPro"/>
</dbReference>
<dbReference type="PANTHER" id="PTHR47284:SF3">
    <property type="entry name" value="FATTY-ACID-BINDING PROTEIN 2"/>
    <property type="match status" value="1"/>
</dbReference>
<dbReference type="AlphaFoldDB" id="A0A0D6EFS8"/>
<evidence type="ECO:0000256" key="1">
    <source>
        <dbReference type="SAM" id="MobiDB-lite"/>
    </source>
</evidence>
<accession>A0A0D6EFS8</accession>
<dbReference type="PANTHER" id="PTHR47284">
    <property type="entry name" value="FATTY-ACID-BINDING PROTEIN 2"/>
    <property type="match status" value="1"/>
</dbReference>
<sequence>MSTGSLMLESSELKEANNQQRTEPRRSARLPALIGKPARSPALRTFASTPRSTSSLHAAARPWLLAGTLVGAGLAYAAWELKPEALPSLPVVHAEGPSSSSAYIDPTTKTPFPSTLTGPDGTKLRLVGTGVRTVSFLSIRVYACGFYVSERELDAAKAGKIAGWQGYTPERLLPPFAIPSGEPERPVGEALIDNLLEKADVAVVIAAFDETVSERTGAALVEFKSFFPSRTLVKGAPLELYYSAVDRSVLFQLRDEKSGAPEPLGTLRDGLLAKELMVSYFSDTAAPSEELRKSVAMGFNGEER</sequence>
<dbReference type="InterPro" id="IPR036298">
    <property type="entry name" value="Chalcone_isomerase_sf"/>
</dbReference>
<dbReference type="InterPro" id="IPR016087">
    <property type="entry name" value="Chalcone_isomerase"/>
</dbReference>
<evidence type="ECO:0000259" key="2">
    <source>
        <dbReference type="Pfam" id="PF16035"/>
    </source>
</evidence>
<protein>
    <submittedName>
        <fullName evidence="3">SPOSA6832_00197-mRNA-1:cds</fullName>
    </submittedName>
</protein>
<feature type="domain" description="Chalcone isomerase" evidence="2">
    <location>
        <begin position="210"/>
        <end position="296"/>
    </location>
</feature>
<organism evidence="3 4">
    <name type="scientific">Sporidiobolus salmonicolor</name>
    <name type="common">Yeast-like fungus</name>
    <name type="synonym">Sporobolomyces salmonicolor</name>
    <dbReference type="NCBI Taxonomy" id="5005"/>
    <lineage>
        <taxon>Eukaryota</taxon>
        <taxon>Fungi</taxon>
        <taxon>Dikarya</taxon>
        <taxon>Basidiomycota</taxon>
        <taxon>Pucciniomycotina</taxon>
        <taxon>Microbotryomycetes</taxon>
        <taxon>Sporidiobolales</taxon>
        <taxon>Sporidiobolaceae</taxon>
        <taxon>Sporobolomyces</taxon>
    </lineage>
</organism>
<name>A0A0D6EFS8_SPOSA</name>
<reference evidence="4" key="1">
    <citation type="submission" date="2015-02" db="EMBL/GenBank/DDBJ databases">
        <authorList>
            <person name="Gon?alves P."/>
        </authorList>
    </citation>
    <scope>NUCLEOTIDE SEQUENCE [LARGE SCALE GENOMIC DNA]</scope>
</reference>
<gene>
    <name evidence="3" type="primary">SPOSA6832_00197</name>
</gene>
<dbReference type="InterPro" id="IPR016088">
    <property type="entry name" value="Chalcone_isomerase_3-sand"/>
</dbReference>
<dbReference type="Proteomes" id="UP000243876">
    <property type="component" value="Unassembled WGS sequence"/>
</dbReference>
<evidence type="ECO:0000313" key="4">
    <source>
        <dbReference type="Proteomes" id="UP000243876"/>
    </source>
</evidence>
<keyword evidence="4" id="KW-1185">Reference proteome</keyword>
<dbReference type="OrthoDB" id="18193at2759"/>
<feature type="non-terminal residue" evidence="3">
    <location>
        <position position="1"/>
    </location>
</feature>
<feature type="domain" description="Chalcone isomerase" evidence="2">
    <location>
        <begin position="122"/>
        <end position="156"/>
    </location>
</feature>